<dbReference type="Gene3D" id="3.90.1200.10">
    <property type="match status" value="1"/>
</dbReference>
<dbReference type="EMBL" id="WJXB01000001">
    <property type="protein sequence ID" value="MRN51745.1"/>
    <property type="molecule type" value="Genomic_DNA"/>
</dbReference>
<gene>
    <name evidence="2" type="ORF">GJB61_01830</name>
</gene>
<dbReference type="InterPro" id="IPR011009">
    <property type="entry name" value="Kinase-like_dom_sf"/>
</dbReference>
<evidence type="ECO:0000313" key="3">
    <source>
        <dbReference type="Proteomes" id="UP000463051"/>
    </source>
</evidence>
<comment type="caution">
    <text evidence="2">The sequence shown here is derived from an EMBL/GenBank/DDBJ whole genome shotgun (WGS) entry which is preliminary data.</text>
</comment>
<keyword evidence="3" id="KW-1185">Reference proteome</keyword>
<accession>A0A7X2L063</accession>
<dbReference type="InterPro" id="IPR002575">
    <property type="entry name" value="Aminoglycoside_PTrfase"/>
</dbReference>
<protein>
    <submittedName>
        <fullName evidence="2">Phosphotransferase</fullName>
    </submittedName>
</protein>
<dbReference type="AlphaFoldDB" id="A0A7X2L063"/>
<keyword evidence="2" id="KW-0808">Transferase</keyword>
<evidence type="ECO:0000313" key="2">
    <source>
        <dbReference type="EMBL" id="MRN51745.1"/>
    </source>
</evidence>
<name>A0A7X2L063_9BACL</name>
<evidence type="ECO:0000259" key="1">
    <source>
        <dbReference type="Pfam" id="PF01636"/>
    </source>
</evidence>
<proteinExistence type="predicted"/>
<feature type="domain" description="Aminoglycoside phosphotransferase" evidence="1">
    <location>
        <begin position="28"/>
        <end position="279"/>
    </location>
</feature>
<organism evidence="2 3">
    <name type="scientific">Paenibacillus monticola</name>
    <dbReference type="NCBI Taxonomy" id="2666075"/>
    <lineage>
        <taxon>Bacteria</taxon>
        <taxon>Bacillati</taxon>
        <taxon>Bacillota</taxon>
        <taxon>Bacilli</taxon>
        <taxon>Bacillales</taxon>
        <taxon>Paenibacillaceae</taxon>
        <taxon>Paenibacillus</taxon>
    </lineage>
</organism>
<dbReference type="RefSeq" id="WP_154116559.1">
    <property type="nucleotide sequence ID" value="NZ_WJXB01000001.1"/>
</dbReference>
<dbReference type="Pfam" id="PF01636">
    <property type="entry name" value="APH"/>
    <property type="match status" value="1"/>
</dbReference>
<reference evidence="2 3" key="1">
    <citation type="submission" date="2019-11" db="EMBL/GenBank/DDBJ databases">
        <title>Paenibacillus monticola sp. nov., a novel PGPR strain isolated from mountain sample in China.</title>
        <authorList>
            <person name="Zhao Q."/>
            <person name="Li H.-P."/>
            <person name="Zhang J.-L."/>
        </authorList>
    </citation>
    <scope>NUCLEOTIDE SEQUENCE [LARGE SCALE GENOMIC DNA]</scope>
    <source>
        <strain evidence="2 3">LC-T2</strain>
    </source>
</reference>
<sequence>MLLTTEDQLVNEIASWLKKNFSTGILSAERVRRGLRNEKWIVKTNKGRFFVKSYHPGRFKMHDPEFRSKLENALQLQLLFYQSGGPCPEPLTLDGSCMHILPCGRYMTVMTCCPGAMVPAGMIGEHRMHSLGRAAADMHAVWESAATLGIGAAVPLGEPVWRLSREEMEHTWEVSWDAARDSSERVRNALQLQKTIVDSLGDDEFTPLTVGWAHLDLWADNLLFEGDALAAIVDFDRARYSFPALDLGRAILSGTLSERGFRKDAVVAFTEGYRRMRPLPPGSLLKAIKYVWCLESLWWIQPSFESSSVVPVRFAEEMIHTAERWEQLDALLGDI</sequence>
<dbReference type="Gene3D" id="3.30.200.20">
    <property type="entry name" value="Phosphorylase Kinase, domain 1"/>
    <property type="match status" value="1"/>
</dbReference>
<dbReference type="Proteomes" id="UP000463051">
    <property type="component" value="Unassembled WGS sequence"/>
</dbReference>
<dbReference type="GO" id="GO:0016740">
    <property type="term" value="F:transferase activity"/>
    <property type="evidence" value="ECO:0007669"/>
    <property type="project" value="UniProtKB-KW"/>
</dbReference>
<dbReference type="SUPFAM" id="SSF56112">
    <property type="entry name" value="Protein kinase-like (PK-like)"/>
    <property type="match status" value="1"/>
</dbReference>